<dbReference type="Proteomes" id="UP000215305">
    <property type="component" value="Unassembled WGS sequence"/>
</dbReference>
<comment type="caution">
    <text evidence="1">The sequence shown here is derived from an EMBL/GenBank/DDBJ whole genome shotgun (WGS) entry which is preliminary data.</text>
</comment>
<dbReference type="CDD" id="cd08863">
    <property type="entry name" value="SRPBCC_DUF1857"/>
    <property type="match status" value="1"/>
</dbReference>
<protein>
    <recommendedName>
        <fullName evidence="3">DUF1857-domain-containing protein</fullName>
    </recommendedName>
</protein>
<evidence type="ECO:0008006" key="3">
    <source>
        <dbReference type="Google" id="ProtNLM"/>
    </source>
</evidence>
<dbReference type="Gene3D" id="3.30.530.20">
    <property type="match status" value="1"/>
</dbReference>
<gene>
    <name evidence="1" type="ORF">CDV56_103925</name>
</gene>
<name>A0A397G3N4_ASPTH</name>
<dbReference type="STRING" id="41047.A0A397G3N4"/>
<evidence type="ECO:0000313" key="1">
    <source>
        <dbReference type="EMBL" id="RHZ44679.1"/>
    </source>
</evidence>
<proteinExistence type="predicted"/>
<reference evidence="1" key="1">
    <citation type="submission" date="2018-08" db="EMBL/GenBank/DDBJ databases">
        <title>Draft genome sequence of azole-resistant Aspergillus thermomutatus (Neosartorya pseudofischeri) strain HMR AF 39, isolated from a human nasal aspirate.</title>
        <authorList>
            <person name="Parent-Michaud M."/>
            <person name="Dufresne P.J."/>
            <person name="Fournier E."/>
            <person name="Martineau C."/>
            <person name="Moreira S."/>
            <person name="Perkins V."/>
            <person name="De Repentigny L."/>
            <person name="Dufresne S.F."/>
        </authorList>
    </citation>
    <scope>NUCLEOTIDE SEQUENCE [LARGE SCALE GENOMIC DNA]</scope>
    <source>
        <strain evidence="1">HMR AF 39</strain>
    </source>
</reference>
<dbReference type="InterPro" id="IPR015075">
    <property type="entry name" value="AtaL"/>
</dbReference>
<evidence type="ECO:0000313" key="2">
    <source>
        <dbReference type="Proteomes" id="UP000215305"/>
    </source>
</evidence>
<dbReference type="SUPFAM" id="SSF55961">
    <property type="entry name" value="Bet v1-like"/>
    <property type="match status" value="1"/>
</dbReference>
<dbReference type="InterPro" id="IPR023393">
    <property type="entry name" value="START-like_dom_sf"/>
</dbReference>
<sequence length="182" mass="20138">MADSSPLFEYNISFTTPANPPSCEPKLTAKDLWIGIARVADTPQEYAPYVSKCEVLSRNGHALERKLTMANGAVHKSDGEIMYQDVWIADRLLVEAKTKETGAKTTFLLSYNDTATVTPESTDISFTVIYELKLSGIEAGSPEAERIQAEYPELARKACTSTVEQIRERKQNGQLAVWSQAC</sequence>
<organism evidence="1 2">
    <name type="scientific">Aspergillus thermomutatus</name>
    <name type="common">Neosartorya pseudofischeri</name>
    <dbReference type="NCBI Taxonomy" id="41047"/>
    <lineage>
        <taxon>Eukaryota</taxon>
        <taxon>Fungi</taxon>
        <taxon>Dikarya</taxon>
        <taxon>Ascomycota</taxon>
        <taxon>Pezizomycotina</taxon>
        <taxon>Eurotiomycetes</taxon>
        <taxon>Eurotiomycetidae</taxon>
        <taxon>Eurotiales</taxon>
        <taxon>Aspergillaceae</taxon>
        <taxon>Aspergillus</taxon>
        <taxon>Aspergillus subgen. Fumigati</taxon>
    </lineage>
</organism>
<dbReference type="AlphaFoldDB" id="A0A397G3N4"/>
<dbReference type="VEuPathDB" id="FungiDB:CDV56_103925"/>
<dbReference type="OrthoDB" id="2320332at2759"/>
<dbReference type="EMBL" id="NKHU02000317">
    <property type="protein sequence ID" value="RHZ44679.1"/>
    <property type="molecule type" value="Genomic_DNA"/>
</dbReference>
<accession>A0A397G3N4</accession>
<dbReference type="RefSeq" id="XP_026610451.1">
    <property type="nucleotide sequence ID" value="XM_026757544.1"/>
</dbReference>
<keyword evidence="2" id="KW-1185">Reference proteome</keyword>
<dbReference type="Pfam" id="PF08982">
    <property type="entry name" value="AtaL"/>
    <property type="match status" value="1"/>
</dbReference>
<dbReference type="GeneID" id="38125899"/>